<dbReference type="InterPro" id="IPR032675">
    <property type="entry name" value="LRR_dom_sf"/>
</dbReference>
<dbReference type="Gene3D" id="3.80.10.10">
    <property type="entry name" value="Ribonuclease Inhibitor"/>
    <property type="match status" value="1"/>
</dbReference>
<organism evidence="1 2">
    <name type="scientific">Linnemannia gamsii</name>
    <dbReference type="NCBI Taxonomy" id="64522"/>
    <lineage>
        <taxon>Eukaryota</taxon>
        <taxon>Fungi</taxon>
        <taxon>Fungi incertae sedis</taxon>
        <taxon>Mucoromycota</taxon>
        <taxon>Mortierellomycotina</taxon>
        <taxon>Mortierellomycetes</taxon>
        <taxon>Mortierellales</taxon>
        <taxon>Mortierellaceae</taxon>
        <taxon>Linnemannia</taxon>
    </lineage>
</organism>
<evidence type="ECO:0000313" key="1">
    <source>
        <dbReference type="EMBL" id="KAG0292000.1"/>
    </source>
</evidence>
<evidence type="ECO:0000313" key="2">
    <source>
        <dbReference type="Proteomes" id="UP001194696"/>
    </source>
</evidence>
<proteinExistence type="predicted"/>
<protein>
    <recommendedName>
        <fullName evidence="3">F-box domain-containing protein</fullName>
    </recommendedName>
</protein>
<name>A0ABQ7K873_9FUNG</name>
<dbReference type="SUPFAM" id="SSF52047">
    <property type="entry name" value="RNI-like"/>
    <property type="match status" value="1"/>
</dbReference>
<dbReference type="EMBL" id="JAAAIM010000215">
    <property type="protein sequence ID" value="KAG0292000.1"/>
    <property type="molecule type" value="Genomic_DNA"/>
</dbReference>
<reference evidence="1 2" key="1">
    <citation type="journal article" date="2020" name="Fungal Divers.">
        <title>Resolving the Mortierellaceae phylogeny through synthesis of multi-gene phylogenetics and phylogenomics.</title>
        <authorList>
            <person name="Vandepol N."/>
            <person name="Liber J."/>
            <person name="Desiro A."/>
            <person name="Na H."/>
            <person name="Kennedy M."/>
            <person name="Barry K."/>
            <person name="Grigoriev I.V."/>
            <person name="Miller A.N."/>
            <person name="O'Donnell K."/>
            <person name="Stajich J.E."/>
            <person name="Bonito G."/>
        </authorList>
    </citation>
    <scope>NUCLEOTIDE SEQUENCE [LARGE SCALE GENOMIC DNA]</scope>
    <source>
        <strain evidence="1 2">AD045</strain>
    </source>
</reference>
<keyword evidence="2" id="KW-1185">Reference proteome</keyword>
<comment type="caution">
    <text evidence="1">The sequence shown here is derived from an EMBL/GenBank/DDBJ whole genome shotgun (WGS) entry which is preliminary data.</text>
</comment>
<evidence type="ECO:0008006" key="3">
    <source>
        <dbReference type="Google" id="ProtNLM"/>
    </source>
</evidence>
<gene>
    <name evidence="1" type="ORF">BGZ96_004625</name>
</gene>
<accession>A0ABQ7K873</accession>
<dbReference type="Proteomes" id="UP001194696">
    <property type="component" value="Unassembled WGS sequence"/>
</dbReference>
<sequence length="314" mass="36361">MGMCPLLEYLSIESEERPGIVFSWIPLQQEQQPTPLPLRHLNFRNLGFVQRNIENLLSFTPRLKTLKLMVLETRIYPEYDWKRFLEDLKALGITLDSVHFSAFGHRSHLDILPHLSEICPTATDWSLWCFDTLKTVVCTEYLDLFNRRDPDSGPQNRQLIPPAIWNCRNLETLHIDIHGPDEGRILFGYVSRVLPQLVDLFIFIPEMFMNNVDYLLMRPAICVDLKGGFCLLSRLKHLQSLRVIEQNFNRDLIYGCSKAHLTWIAPSGRKNKYKRARRREMATWQKIRDTGGSTRGNATITITSITDNSGSGRC</sequence>